<comment type="similarity">
    <text evidence="1">Belongs to the IMPACT family.</text>
</comment>
<evidence type="ECO:0000256" key="1">
    <source>
        <dbReference type="ARBA" id="ARBA00007665"/>
    </source>
</evidence>
<organism evidence="4 5">
    <name type="scientific">Endozoicomonas elysicola</name>
    <dbReference type="NCBI Taxonomy" id="305900"/>
    <lineage>
        <taxon>Bacteria</taxon>
        <taxon>Pseudomonadati</taxon>
        <taxon>Pseudomonadota</taxon>
        <taxon>Gammaproteobacteria</taxon>
        <taxon>Oceanospirillales</taxon>
        <taxon>Endozoicomonadaceae</taxon>
        <taxon>Endozoicomonas</taxon>
    </lineage>
</organism>
<dbReference type="InterPro" id="IPR015269">
    <property type="entry name" value="UPF0029_Impact_C"/>
</dbReference>
<dbReference type="STRING" id="305900.GV64_19340"/>
<dbReference type="PROSITE" id="PS00910">
    <property type="entry name" value="UPF0029"/>
    <property type="match status" value="1"/>
</dbReference>
<dbReference type="InterPro" id="IPR036956">
    <property type="entry name" value="Impact_N_sf"/>
</dbReference>
<dbReference type="InterPro" id="IPR015796">
    <property type="entry name" value="Impact_YigZ-like"/>
</dbReference>
<evidence type="ECO:0000313" key="4">
    <source>
        <dbReference type="EMBL" id="KEI72597.1"/>
    </source>
</evidence>
<sequence>MFLVIMSADYVVPAQVITVETEIKKSRFIACISPAHSRQEALAFVETKRIEYPDATHHCSAFVAGAPDGGAVVGFDDDGEPSGTAGRPMLNVLQHKRIGDVVAVVVRYFGGVKLGAGGLVRAYSASVQQAFEVLPLEQRVALRVGVIVCDYAYEQMVRHYLEQHHASLERCDYGQSVSMTISTAEIGSDDLASYLHDVSRGQILIQWQD</sequence>
<dbReference type="PANTHER" id="PTHR16301:SF20">
    <property type="entry name" value="IMPACT FAMILY MEMBER YIGZ"/>
    <property type="match status" value="1"/>
</dbReference>
<dbReference type="NCBIfam" id="TIGR00257">
    <property type="entry name" value="IMPACT_YIGZ"/>
    <property type="match status" value="1"/>
</dbReference>
<gene>
    <name evidence="4" type="ORF">GV64_19340</name>
</gene>
<dbReference type="SUPFAM" id="SSF54980">
    <property type="entry name" value="EF-G C-terminal domain-like"/>
    <property type="match status" value="1"/>
</dbReference>
<evidence type="ECO:0000259" key="2">
    <source>
        <dbReference type="Pfam" id="PF01205"/>
    </source>
</evidence>
<comment type="caution">
    <text evidence="4">The sequence shown here is derived from an EMBL/GenBank/DDBJ whole genome shotgun (WGS) entry which is preliminary data.</text>
</comment>
<dbReference type="InterPro" id="IPR023582">
    <property type="entry name" value="Impact"/>
</dbReference>
<dbReference type="Gene3D" id="3.30.230.30">
    <property type="entry name" value="Impact, N-terminal domain"/>
    <property type="match status" value="1"/>
</dbReference>
<reference evidence="4 5" key="1">
    <citation type="submission" date="2014-06" db="EMBL/GenBank/DDBJ databases">
        <title>Whole Genome Sequences of Three Symbiotic Endozoicomonas Bacteria.</title>
        <authorList>
            <person name="Neave M.J."/>
            <person name="Apprill A."/>
            <person name="Voolstra C.R."/>
        </authorList>
    </citation>
    <scope>NUCLEOTIDE SEQUENCE [LARGE SCALE GENOMIC DNA]</scope>
    <source>
        <strain evidence="4 5">DSM 22380</strain>
    </source>
</reference>
<accession>A0A081KEM1</accession>
<dbReference type="InterPro" id="IPR020569">
    <property type="entry name" value="UPF0029_Impact_CS"/>
</dbReference>
<keyword evidence="5" id="KW-1185">Reference proteome</keyword>
<dbReference type="SUPFAM" id="SSF54211">
    <property type="entry name" value="Ribosomal protein S5 domain 2-like"/>
    <property type="match status" value="1"/>
</dbReference>
<dbReference type="GO" id="GO:0017111">
    <property type="term" value="F:ribonucleoside triphosphate phosphatase activity"/>
    <property type="evidence" value="ECO:0007669"/>
    <property type="project" value="UniProtKB-ARBA"/>
</dbReference>
<dbReference type="Proteomes" id="UP000027997">
    <property type="component" value="Unassembled WGS sequence"/>
</dbReference>
<evidence type="ECO:0000313" key="5">
    <source>
        <dbReference type="Proteomes" id="UP000027997"/>
    </source>
</evidence>
<dbReference type="GO" id="GO:0043168">
    <property type="term" value="F:anion binding"/>
    <property type="evidence" value="ECO:0007669"/>
    <property type="project" value="UniProtKB-ARBA"/>
</dbReference>
<dbReference type="InterPro" id="IPR035647">
    <property type="entry name" value="EFG_III/V"/>
</dbReference>
<dbReference type="Pfam" id="PF01205">
    <property type="entry name" value="Impact_N"/>
    <property type="match status" value="1"/>
</dbReference>
<proteinExistence type="inferred from homology"/>
<dbReference type="eggNOG" id="COG1739">
    <property type="taxonomic scope" value="Bacteria"/>
</dbReference>
<dbReference type="PANTHER" id="PTHR16301">
    <property type="entry name" value="IMPACT-RELATED"/>
    <property type="match status" value="1"/>
</dbReference>
<dbReference type="InterPro" id="IPR001498">
    <property type="entry name" value="Impact_N"/>
</dbReference>
<feature type="domain" description="Impact N-terminal" evidence="2">
    <location>
        <begin position="24"/>
        <end position="130"/>
    </location>
</feature>
<dbReference type="GO" id="GO:0032561">
    <property type="term" value="F:guanyl ribonucleotide binding"/>
    <property type="evidence" value="ECO:0007669"/>
    <property type="project" value="UniProtKB-ARBA"/>
</dbReference>
<dbReference type="AlphaFoldDB" id="A0A081KEM1"/>
<dbReference type="Gene3D" id="3.30.70.240">
    <property type="match status" value="1"/>
</dbReference>
<dbReference type="EMBL" id="JOJP01000001">
    <property type="protein sequence ID" value="KEI72597.1"/>
    <property type="molecule type" value="Genomic_DNA"/>
</dbReference>
<dbReference type="GO" id="GO:0006446">
    <property type="term" value="P:regulation of translational initiation"/>
    <property type="evidence" value="ECO:0007669"/>
    <property type="project" value="TreeGrafter"/>
</dbReference>
<name>A0A081KEM1_9GAMM</name>
<feature type="domain" description="UPF0029" evidence="3">
    <location>
        <begin position="147"/>
        <end position="202"/>
    </location>
</feature>
<evidence type="ECO:0000259" key="3">
    <source>
        <dbReference type="Pfam" id="PF09186"/>
    </source>
</evidence>
<dbReference type="Pfam" id="PF09186">
    <property type="entry name" value="DUF1949"/>
    <property type="match status" value="1"/>
</dbReference>
<dbReference type="GO" id="GO:0005737">
    <property type="term" value="C:cytoplasm"/>
    <property type="evidence" value="ECO:0007669"/>
    <property type="project" value="TreeGrafter"/>
</dbReference>
<evidence type="ECO:0008006" key="6">
    <source>
        <dbReference type="Google" id="ProtNLM"/>
    </source>
</evidence>
<dbReference type="InterPro" id="IPR020568">
    <property type="entry name" value="Ribosomal_Su5_D2-typ_SF"/>
</dbReference>
<protein>
    <recommendedName>
        <fullName evidence="6">YigZ family protein</fullName>
    </recommendedName>
</protein>